<accession>A0A2T3ABD2</accession>
<evidence type="ECO:0000313" key="1">
    <source>
        <dbReference type="EMBL" id="PSR90422.1"/>
    </source>
</evidence>
<proteinExistence type="predicted"/>
<dbReference type="EMBL" id="KZ678420">
    <property type="protein sequence ID" value="PSR90422.1"/>
    <property type="molecule type" value="Genomic_DNA"/>
</dbReference>
<reference evidence="1 2" key="1">
    <citation type="journal article" date="2018" name="Mycol. Prog.">
        <title>Coniella lustricola, a new species from submerged detritus.</title>
        <authorList>
            <person name="Raudabaugh D.B."/>
            <person name="Iturriaga T."/>
            <person name="Carver A."/>
            <person name="Mondo S."/>
            <person name="Pangilinan J."/>
            <person name="Lipzen A."/>
            <person name="He G."/>
            <person name="Amirebrahimi M."/>
            <person name="Grigoriev I.V."/>
            <person name="Miller A.N."/>
        </authorList>
    </citation>
    <scope>NUCLEOTIDE SEQUENCE [LARGE SCALE GENOMIC DNA]</scope>
    <source>
        <strain evidence="1 2">B22-T-1</strain>
    </source>
</reference>
<name>A0A2T3ABD2_9PEZI</name>
<sequence length="164" mass="18179">MQQAALVLYVASYWQTITNDCRVYGANAFLQVGREAENAGRPVERATHWTSESAVDSLAATYGREAVHRPTGSQQPTAAVLQPVNEFADQSLGLSWGFLWGVSSAHAGWAEQRLIGQVPHRMHGDKSTMVRMAIRRCCKPECRPHWAGAGFDRMMSQQCNLLFA</sequence>
<organism evidence="1 2">
    <name type="scientific">Coniella lustricola</name>
    <dbReference type="NCBI Taxonomy" id="2025994"/>
    <lineage>
        <taxon>Eukaryota</taxon>
        <taxon>Fungi</taxon>
        <taxon>Dikarya</taxon>
        <taxon>Ascomycota</taxon>
        <taxon>Pezizomycotina</taxon>
        <taxon>Sordariomycetes</taxon>
        <taxon>Sordariomycetidae</taxon>
        <taxon>Diaporthales</taxon>
        <taxon>Schizoparmaceae</taxon>
        <taxon>Coniella</taxon>
    </lineage>
</organism>
<evidence type="ECO:0000313" key="2">
    <source>
        <dbReference type="Proteomes" id="UP000241462"/>
    </source>
</evidence>
<protein>
    <submittedName>
        <fullName evidence="1">Uncharacterized protein</fullName>
    </submittedName>
</protein>
<keyword evidence="2" id="KW-1185">Reference proteome</keyword>
<dbReference type="AlphaFoldDB" id="A0A2T3ABD2"/>
<dbReference type="InParanoid" id="A0A2T3ABD2"/>
<gene>
    <name evidence="1" type="ORF">BD289DRAFT_452429</name>
</gene>
<dbReference type="Proteomes" id="UP000241462">
    <property type="component" value="Unassembled WGS sequence"/>
</dbReference>